<dbReference type="PROSITE" id="PS00517">
    <property type="entry name" value="RNASE_3_1"/>
    <property type="match status" value="1"/>
</dbReference>
<protein>
    <recommendedName>
        <fullName evidence="9">RNase III domain-containing protein</fullName>
    </recommendedName>
</protein>
<evidence type="ECO:0000256" key="8">
    <source>
        <dbReference type="ARBA" id="ARBA00022884"/>
    </source>
</evidence>
<dbReference type="PANTHER" id="PTHR14950:SF54">
    <property type="entry name" value="RNASE II-LIKE 1"/>
    <property type="match status" value="1"/>
</dbReference>
<dbReference type="GO" id="GO:0046872">
    <property type="term" value="F:metal ion binding"/>
    <property type="evidence" value="ECO:0007669"/>
    <property type="project" value="UniProtKB-KW"/>
</dbReference>
<accession>A0AAV8SBH9</accession>
<evidence type="ECO:0000256" key="7">
    <source>
        <dbReference type="ARBA" id="ARBA00022842"/>
    </source>
</evidence>
<dbReference type="AlphaFoldDB" id="A0AAV8SBH9"/>
<keyword evidence="4" id="KW-0479">Metal-binding</keyword>
<organism evidence="10 11">
    <name type="scientific">Erythroxylum novogranatense</name>
    <dbReference type="NCBI Taxonomy" id="1862640"/>
    <lineage>
        <taxon>Eukaryota</taxon>
        <taxon>Viridiplantae</taxon>
        <taxon>Streptophyta</taxon>
        <taxon>Embryophyta</taxon>
        <taxon>Tracheophyta</taxon>
        <taxon>Spermatophyta</taxon>
        <taxon>Magnoliopsida</taxon>
        <taxon>eudicotyledons</taxon>
        <taxon>Gunneridae</taxon>
        <taxon>Pentapetalae</taxon>
        <taxon>rosids</taxon>
        <taxon>fabids</taxon>
        <taxon>Malpighiales</taxon>
        <taxon>Erythroxylaceae</taxon>
        <taxon>Erythroxylum</taxon>
    </lineage>
</organism>
<comment type="cofactor">
    <cofactor evidence="1">
        <name>Mn(2+)</name>
        <dbReference type="ChEBI" id="CHEBI:29035"/>
    </cofactor>
</comment>
<proteinExistence type="predicted"/>
<evidence type="ECO:0000259" key="9">
    <source>
        <dbReference type="PROSITE" id="PS50142"/>
    </source>
</evidence>
<reference evidence="10 11" key="1">
    <citation type="submission" date="2021-09" db="EMBL/GenBank/DDBJ databases">
        <title>Genomic insights and catalytic innovation underlie evolution of tropane alkaloids biosynthesis.</title>
        <authorList>
            <person name="Wang Y.-J."/>
            <person name="Tian T."/>
            <person name="Huang J.-P."/>
            <person name="Huang S.-X."/>
        </authorList>
    </citation>
    <scope>NUCLEOTIDE SEQUENCE [LARGE SCALE GENOMIC DNA]</scope>
    <source>
        <strain evidence="10">KIB-2018</strain>
        <tissue evidence="10">Leaf</tissue>
    </source>
</reference>
<gene>
    <name evidence="10" type="ORF">K2173_018902</name>
</gene>
<comment type="cofactor">
    <cofactor evidence="2">
        <name>Mg(2+)</name>
        <dbReference type="ChEBI" id="CHEBI:18420"/>
    </cofactor>
</comment>
<evidence type="ECO:0000256" key="6">
    <source>
        <dbReference type="ARBA" id="ARBA00022801"/>
    </source>
</evidence>
<dbReference type="PANTHER" id="PTHR14950">
    <property type="entry name" value="DICER-RELATED"/>
    <property type="match status" value="1"/>
</dbReference>
<dbReference type="GO" id="GO:0004525">
    <property type="term" value="F:ribonuclease III activity"/>
    <property type="evidence" value="ECO:0007669"/>
    <property type="project" value="InterPro"/>
</dbReference>
<dbReference type="SUPFAM" id="SSF54768">
    <property type="entry name" value="dsRNA-binding domain-like"/>
    <property type="match status" value="1"/>
</dbReference>
<dbReference type="SMART" id="SM00535">
    <property type="entry name" value="RIBOc"/>
    <property type="match status" value="1"/>
</dbReference>
<evidence type="ECO:0000313" key="11">
    <source>
        <dbReference type="Proteomes" id="UP001159364"/>
    </source>
</evidence>
<evidence type="ECO:0000256" key="5">
    <source>
        <dbReference type="ARBA" id="ARBA00022759"/>
    </source>
</evidence>
<evidence type="ECO:0000256" key="2">
    <source>
        <dbReference type="ARBA" id="ARBA00001946"/>
    </source>
</evidence>
<keyword evidence="8" id="KW-0694">RNA-binding</keyword>
<dbReference type="CDD" id="cd00593">
    <property type="entry name" value="RIBOc"/>
    <property type="match status" value="1"/>
</dbReference>
<evidence type="ECO:0000256" key="4">
    <source>
        <dbReference type="ARBA" id="ARBA00022723"/>
    </source>
</evidence>
<dbReference type="InterPro" id="IPR000999">
    <property type="entry name" value="RNase_III_dom"/>
</dbReference>
<dbReference type="GO" id="GO:0030422">
    <property type="term" value="P:siRNA processing"/>
    <property type="evidence" value="ECO:0007669"/>
    <property type="project" value="TreeGrafter"/>
</dbReference>
<feature type="domain" description="RNase III" evidence="9">
    <location>
        <begin position="29"/>
        <end position="170"/>
    </location>
</feature>
<evidence type="ECO:0000256" key="3">
    <source>
        <dbReference type="ARBA" id="ARBA00022722"/>
    </source>
</evidence>
<evidence type="ECO:0000256" key="1">
    <source>
        <dbReference type="ARBA" id="ARBA00001936"/>
    </source>
</evidence>
<dbReference type="GO" id="GO:0003723">
    <property type="term" value="F:RNA binding"/>
    <property type="evidence" value="ECO:0007669"/>
    <property type="project" value="UniProtKB-KW"/>
</dbReference>
<keyword evidence="3" id="KW-0540">Nuclease</keyword>
<dbReference type="EMBL" id="JAIWQS010000012">
    <property type="protein sequence ID" value="KAJ8749408.1"/>
    <property type="molecule type" value="Genomic_DNA"/>
</dbReference>
<keyword evidence="5" id="KW-0255">Endonuclease</keyword>
<evidence type="ECO:0000313" key="10">
    <source>
        <dbReference type="EMBL" id="KAJ8749408.1"/>
    </source>
</evidence>
<dbReference type="FunFam" id="1.10.1520.10:FF:000004">
    <property type="entry name" value="Endoribonuclease dicer-like 1"/>
    <property type="match status" value="1"/>
</dbReference>
<dbReference type="Proteomes" id="UP001159364">
    <property type="component" value="Linkage Group LG12"/>
</dbReference>
<sequence>MKEIEETVHDMERPEKEENNNSMLEAASLDGLELILGYKFKDKKLLEEAFTHHSYPNKSFSYERLEYVGDAVLNQLFTTEHFFMYPNLAPGPLTCLRAANVDTEKLARVAVKHGLHQFLRHNIPFLEKRIREFSQAIVDYPLHSYGQIKVPKVLADIVESTVGATFIDDNCSTDTVWKVFKNLLEPMIRLETLKSHPRTALNEVCNKAHMEVRFDDKWEECKSINVFVDGQLAGKGTSASKKEIAYNRAAKDALDNIDETILQLQNQEVDTTENN</sequence>
<dbReference type="GO" id="GO:0005634">
    <property type="term" value="C:nucleus"/>
    <property type="evidence" value="ECO:0007669"/>
    <property type="project" value="TreeGrafter"/>
</dbReference>
<keyword evidence="11" id="KW-1185">Reference proteome</keyword>
<dbReference type="Pfam" id="PF00636">
    <property type="entry name" value="Ribonuclease_3"/>
    <property type="match status" value="1"/>
</dbReference>
<dbReference type="PROSITE" id="PS50142">
    <property type="entry name" value="RNASE_3_2"/>
    <property type="match status" value="1"/>
</dbReference>
<name>A0AAV8SBH9_9ROSI</name>
<keyword evidence="7" id="KW-0460">Magnesium</keyword>
<keyword evidence="6" id="KW-0378">Hydrolase</keyword>
<dbReference type="SUPFAM" id="SSF69065">
    <property type="entry name" value="RNase III domain-like"/>
    <property type="match status" value="1"/>
</dbReference>
<dbReference type="GO" id="GO:0005737">
    <property type="term" value="C:cytoplasm"/>
    <property type="evidence" value="ECO:0007669"/>
    <property type="project" value="TreeGrafter"/>
</dbReference>
<dbReference type="Gene3D" id="3.30.160.20">
    <property type="match status" value="1"/>
</dbReference>
<comment type="caution">
    <text evidence="10">The sequence shown here is derived from an EMBL/GenBank/DDBJ whole genome shotgun (WGS) entry which is preliminary data.</text>
</comment>
<dbReference type="InterPro" id="IPR036389">
    <property type="entry name" value="RNase_III_sf"/>
</dbReference>
<dbReference type="Gene3D" id="1.10.1520.10">
    <property type="entry name" value="Ribonuclease III domain"/>
    <property type="match status" value="1"/>
</dbReference>